<feature type="transmembrane region" description="Helical" evidence="1">
    <location>
        <begin position="97"/>
        <end position="114"/>
    </location>
</feature>
<feature type="transmembrane region" description="Helical" evidence="1">
    <location>
        <begin position="58"/>
        <end position="77"/>
    </location>
</feature>
<accession>A0A1M6IWF3</accession>
<evidence type="ECO:0000313" key="2">
    <source>
        <dbReference type="EMBL" id="SHJ38768.1"/>
    </source>
</evidence>
<keyword evidence="1" id="KW-1133">Transmembrane helix</keyword>
<dbReference type="GeneID" id="92713689"/>
<dbReference type="EMBL" id="FQZN01000025">
    <property type="protein sequence ID" value="SHJ38768.1"/>
    <property type="molecule type" value="Genomic_DNA"/>
</dbReference>
<dbReference type="RefSeq" id="WP_025834301.1">
    <property type="nucleotide sequence ID" value="NZ_FQZN01000025.1"/>
</dbReference>
<keyword evidence="1" id="KW-0812">Transmembrane</keyword>
<feature type="transmembrane region" description="Helical" evidence="1">
    <location>
        <begin position="145"/>
        <end position="165"/>
    </location>
</feature>
<keyword evidence="1" id="KW-0472">Membrane</keyword>
<evidence type="ECO:0000256" key="1">
    <source>
        <dbReference type="SAM" id="Phobius"/>
    </source>
</evidence>
<dbReference type="AlphaFoldDB" id="A0A1M6IWF3"/>
<evidence type="ECO:0000313" key="3">
    <source>
        <dbReference type="Proteomes" id="UP000184192"/>
    </source>
</evidence>
<protein>
    <submittedName>
        <fullName evidence="2">Uncharacterized protein</fullName>
    </submittedName>
</protein>
<proteinExistence type="predicted"/>
<keyword evidence="3" id="KW-1185">Reference proteome</keyword>
<sequence>MEDRKITEQESLELISQMIQNTRRNLDAGSGNIFLLWGYIGTIATLVVYAGLCFTKDPHWMWGFWGIPVIGIPLGIYLEHKSQKRAKAYSDRVLTEIWRILGGLCMAVAIGATCMKQFEFILPLGTLIMSLGSIITGIIVRYKAFYLFSSIGLAIGLYMVFAAMGEDAPTYVSLLCFAVAAVFAMIIPGHMLNIAAKKENYVSNK</sequence>
<name>A0A1M6IWF3_9BACE</name>
<gene>
    <name evidence="2" type="ORF">SAMN05444350_12560</name>
</gene>
<feature type="transmembrane region" description="Helical" evidence="1">
    <location>
        <begin position="171"/>
        <end position="196"/>
    </location>
</feature>
<feature type="transmembrane region" description="Helical" evidence="1">
    <location>
        <begin position="33"/>
        <end position="52"/>
    </location>
</feature>
<reference evidence="3" key="1">
    <citation type="submission" date="2016-11" db="EMBL/GenBank/DDBJ databases">
        <authorList>
            <person name="Varghese N."/>
            <person name="Submissions S."/>
        </authorList>
    </citation>
    <scope>NUCLEOTIDE SEQUENCE [LARGE SCALE GENOMIC DNA]</scope>
    <source>
        <strain evidence="3">DSM 26884</strain>
    </source>
</reference>
<dbReference type="Proteomes" id="UP000184192">
    <property type="component" value="Unassembled WGS sequence"/>
</dbReference>
<dbReference type="eggNOG" id="ENOG502ZSWC">
    <property type="taxonomic scope" value="Bacteria"/>
</dbReference>
<organism evidence="2 3">
    <name type="scientific">Bacteroides stercorirosoris</name>
    <dbReference type="NCBI Taxonomy" id="871324"/>
    <lineage>
        <taxon>Bacteria</taxon>
        <taxon>Pseudomonadati</taxon>
        <taxon>Bacteroidota</taxon>
        <taxon>Bacteroidia</taxon>
        <taxon>Bacteroidales</taxon>
        <taxon>Bacteroidaceae</taxon>
        <taxon>Bacteroides</taxon>
    </lineage>
</organism>
<feature type="transmembrane region" description="Helical" evidence="1">
    <location>
        <begin position="120"/>
        <end position="140"/>
    </location>
</feature>